<dbReference type="KEGG" id="aqu:105314085"/>
<dbReference type="Pfam" id="PF00090">
    <property type="entry name" value="TSP_1"/>
    <property type="match status" value="1"/>
</dbReference>
<dbReference type="InterPro" id="IPR000884">
    <property type="entry name" value="TSP1_rpt"/>
</dbReference>
<accession>A0A1X7U0W6</accession>
<evidence type="ECO:0000256" key="4">
    <source>
        <dbReference type="ARBA" id="ARBA00022737"/>
    </source>
</evidence>
<dbReference type="FunFam" id="2.20.100.10:FF:000005">
    <property type="entry name" value="ADAM metallopeptidase with thrombospondin type 1 motif 9"/>
    <property type="match status" value="2"/>
</dbReference>
<dbReference type="InterPro" id="IPR050439">
    <property type="entry name" value="ADAMTS_ADAMTS-like"/>
</dbReference>
<dbReference type="Proteomes" id="UP000007879">
    <property type="component" value="Unassembled WGS sequence"/>
</dbReference>
<dbReference type="SUPFAM" id="SSF82895">
    <property type="entry name" value="TSP-1 type 1 repeat"/>
    <property type="match status" value="7"/>
</dbReference>
<gene>
    <name evidence="6" type="primary">105314085</name>
</gene>
<evidence type="ECO:0000256" key="3">
    <source>
        <dbReference type="ARBA" id="ARBA00022729"/>
    </source>
</evidence>
<dbReference type="InterPro" id="IPR036383">
    <property type="entry name" value="TSP1_rpt_sf"/>
</dbReference>
<dbReference type="Gene3D" id="2.20.100.10">
    <property type="entry name" value="Thrombospondin type-1 (TSP1) repeat"/>
    <property type="match status" value="6"/>
</dbReference>
<dbReference type="Pfam" id="PF19030">
    <property type="entry name" value="TSP1_ADAMTS"/>
    <property type="match status" value="6"/>
</dbReference>
<protein>
    <recommendedName>
        <fullName evidence="8">PLAC domain-containing protein</fullName>
    </recommendedName>
</protein>
<evidence type="ECO:0000256" key="1">
    <source>
        <dbReference type="ARBA" id="ARBA00004613"/>
    </source>
</evidence>
<name>A0A1X7U0W6_AMPQE</name>
<reference evidence="6" key="2">
    <citation type="submission" date="2017-05" db="UniProtKB">
        <authorList>
            <consortium name="EnsemblMetazoa"/>
        </authorList>
    </citation>
    <scope>IDENTIFICATION</scope>
</reference>
<reference evidence="7" key="1">
    <citation type="journal article" date="2010" name="Nature">
        <title>The Amphimedon queenslandica genome and the evolution of animal complexity.</title>
        <authorList>
            <person name="Srivastava M."/>
            <person name="Simakov O."/>
            <person name="Chapman J."/>
            <person name="Fahey B."/>
            <person name="Gauthier M.E."/>
            <person name="Mitros T."/>
            <person name="Richards G.S."/>
            <person name="Conaco C."/>
            <person name="Dacre M."/>
            <person name="Hellsten U."/>
            <person name="Larroux C."/>
            <person name="Putnam N.H."/>
            <person name="Stanke M."/>
            <person name="Adamska M."/>
            <person name="Darling A."/>
            <person name="Degnan S.M."/>
            <person name="Oakley T.H."/>
            <person name="Plachetzki D.C."/>
            <person name="Zhai Y."/>
            <person name="Adamski M."/>
            <person name="Calcino A."/>
            <person name="Cummins S.F."/>
            <person name="Goodstein D.M."/>
            <person name="Harris C."/>
            <person name="Jackson D.J."/>
            <person name="Leys S.P."/>
            <person name="Shu S."/>
            <person name="Woodcroft B.J."/>
            <person name="Vervoort M."/>
            <person name="Kosik K.S."/>
            <person name="Manning G."/>
            <person name="Degnan B.M."/>
            <person name="Rokhsar D.S."/>
        </authorList>
    </citation>
    <scope>NUCLEOTIDE SEQUENCE [LARGE SCALE GENOMIC DNA]</scope>
</reference>
<proteinExistence type="predicted"/>
<dbReference type="InParanoid" id="A0A1X7U0W6"/>
<dbReference type="OrthoDB" id="5781878at2759"/>
<organism evidence="6">
    <name type="scientific">Amphimedon queenslandica</name>
    <name type="common">Sponge</name>
    <dbReference type="NCBI Taxonomy" id="400682"/>
    <lineage>
        <taxon>Eukaryota</taxon>
        <taxon>Metazoa</taxon>
        <taxon>Porifera</taxon>
        <taxon>Demospongiae</taxon>
        <taxon>Heteroscleromorpha</taxon>
        <taxon>Haplosclerida</taxon>
        <taxon>Niphatidae</taxon>
        <taxon>Amphimedon</taxon>
    </lineage>
</organism>
<sequence>MVFGTSFRRLAPTGLAAGQTAVLVLLLLLSATHTDGSQWSDWSDWSNCSSTCNRGITSKRRECLTENNCTGHSVEFKTCIVKECSTTKKNFIFRDKICSKLDNKYRIDSNFLLWKAYRGSGNRVCSGAQCSSGLYRMYVKDNMDGASCDRDDGSVGICLGEFCAPLSCNSVLGAKDVVSRCLHCPPYKPSQSSRKCTKFFESGNSNSHLTGEIPVGATSIRITCSSCSVVLQTKSSDRVILNKDTQPFTIGGTAFHLLPNSSVFVARGPLLKGIRVEVENGGSNQTSEQSIEYYKLVDGEERLTENGNETVDWKYDEFGPCSLTCGTGLEVAHVHCRDSEFPDKTLPDLFCSSNSPKPFPIVRKCIRPLCPPRWKANDWGICPAICGGGIQRRTVQCIQKDQNGNEIVKRESDCEGTGEKPVAERPCNTYACGIWTTSPWRPCSHSCGDGGSQNRTVTCVDYRGVELNPISCFQLKPPSVQPCNNGPCHYTWRNESWSSCSTSCGNGTQSRLVYCSNQHSERVNESLCLSSTKPIGSKTCFDVQTCKKQWYASPWEECQGSCGSSYQTRKVACQATVSNRIITVSDGACNESLKPAHNRPCNKSGCIYWNEGSWSECSVTCGGGTKQRTVQCINGATGQPATGCDESKKPSETTSCNSSSCNTNCKDFTGYDCNEMKIAHGCNLYFMTVYCCQTCSQS</sequence>
<dbReference type="EnsemblMetazoa" id="XM_011408024.2">
    <property type="protein sequence ID" value="XP_011406326.2"/>
    <property type="gene ID" value="LOC105314085"/>
</dbReference>
<dbReference type="PANTHER" id="PTHR13723">
    <property type="entry name" value="ADAMTS A DISINTEGRIN AND METALLOPROTEASE WITH THROMBOSPONDIN MOTIFS PROTEASE"/>
    <property type="match status" value="1"/>
</dbReference>
<dbReference type="SMART" id="SM00209">
    <property type="entry name" value="TSP1"/>
    <property type="match status" value="7"/>
</dbReference>
<dbReference type="PANTHER" id="PTHR13723:SF281">
    <property type="entry name" value="PAPILIN"/>
    <property type="match status" value="1"/>
</dbReference>
<dbReference type="AlphaFoldDB" id="A0A1X7U0W6"/>
<evidence type="ECO:0000313" key="6">
    <source>
        <dbReference type="EnsemblMetazoa" id="Aqu2.1.21241_001"/>
    </source>
</evidence>
<feature type="signal peptide" evidence="5">
    <location>
        <begin position="1"/>
        <end position="36"/>
    </location>
</feature>
<dbReference type="EnsemblMetazoa" id="Aqu2.1.21241_001">
    <property type="protein sequence ID" value="Aqu2.1.21241_001"/>
    <property type="gene ID" value="Aqu2.1.21241"/>
</dbReference>
<keyword evidence="2" id="KW-0964">Secreted</keyword>
<keyword evidence="7" id="KW-1185">Reference proteome</keyword>
<dbReference type="eggNOG" id="KOG3538">
    <property type="taxonomic scope" value="Eukaryota"/>
</dbReference>
<keyword evidence="4" id="KW-0677">Repeat</keyword>
<dbReference type="GO" id="GO:0005576">
    <property type="term" value="C:extracellular region"/>
    <property type="evidence" value="ECO:0007669"/>
    <property type="project" value="UniProtKB-SubCell"/>
</dbReference>
<dbReference type="PROSITE" id="PS50092">
    <property type="entry name" value="TSP1"/>
    <property type="match status" value="6"/>
</dbReference>
<keyword evidence="3 5" id="KW-0732">Signal</keyword>
<evidence type="ECO:0000256" key="5">
    <source>
        <dbReference type="SAM" id="SignalP"/>
    </source>
</evidence>
<feature type="chain" id="PRO_5012101054" description="PLAC domain-containing protein" evidence="5">
    <location>
        <begin position="37"/>
        <end position="698"/>
    </location>
</feature>
<evidence type="ECO:0000256" key="2">
    <source>
        <dbReference type="ARBA" id="ARBA00022525"/>
    </source>
</evidence>
<comment type="subcellular location">
    <subcellularLocation>
        <location evidence="1">Secreted</location>
    </subcellularLocation>
</comment>
<evidence type="ECO:0008006" key="8">
    <source>
        <dbReference type="Google" id="ProtNLM"/>
    </source>
</evidence>
<evidence type="ECO:0000313" key="7">
    <source>
        <dbReference type="Proteomes" id="UP000007879"/>
    </source>
</evidence>